<name>A0ACB5UFP4_9FIRM</name>
<sequence length="140" mass="16298">MNDNIEVKIRYLEMIQNIMTRMSTNSFMLKGWAVTLIAGIFALSAKEANPMYFLLAYVPAILFWLLDAYYLMLERQYKHLYNLSTEKAVSDIDFKIKRPKANWENKTCYCQCLMSTTELFFYVPTAILVAIVVILGQNIL</sequence>
<dbReference type="Proteomes" id="UP001374599">
    <property type="component" value="Unassembled WGS sequence"/>
</dbReference>
<keyword evidence="2" id="KW-1185">Reference proteome</keyword>
<organism evidence="1 2">
    <name type="scientific">Vallitalea maricola</name>
    <dbReference type="NCBI Taxonomy" id="3074433"/>
    <lineage>
        <taxon>Bacteria</taxon>
        <taxon>Bacillati</taxon>
        <taxon>Bacillota</taxon>
        <taxon>Clostridia</taxon>
        <taxon>Lachnospirales</taxon>
        <taxon>Vallitaleaceae</taxon>
        <taxon>Vallitalea</taxon>
    </lineage>
</organism>
<gene>
    <name evidence="1" type="ORF">AN2V17_07060</name>
</gene>
<accession>A0ACB5UFP4</accession>
<comment type="caution">
    <text evidence="1">The sequence shown here is derived from an EMBL/GenBank/DDBJ whole genome shotgun (WGS) entry which is preliminary data.</text>
</comment>
<proteinExistence type="predicted"/>
<protein>
    <submittedName>
        <fullName evidence="1">Uncharacterized protein</fullName>
    </submittedName>
</protein>
<evidence type="ECO:0000313" key="2">
    <source>
        <dbReference type="Proteomes" id="UP001374599"/>
    </source>
</evidence>
<evidence type="ECO:0000313" key="1">
    <source>
        <dbReference type="EMBL" id="GMQ61477.1"/>
    </source>
</evidence>
<dbReference type="EMBL" id="BTPU01000009">
    <property type="protein sequence ID" value="GMQ61477.1"/>
    <property type="molecule type" value="Genomic_DNA"/>
</dbReference>
<reference evidence="1" key="1">
    <citation type="submission" date="2023-09" db="EMBL/GenBank/DDBJ databases">
        <title>Vallitalea sediminicola and Vallitalea maricola sp. nov., anaerobic bacteria isolated from marine sediment.</title>
        <authorList>
            <person name="Hirano S."/>
            <person name="Maeda A."/>
            <person name="Terahara T."/>
            <person name="Mori K."/>
            <person name="Hamada M."/>
            <person name="Matsumoto R."/>
            <person name="Kobayashi T."/>
        </authorList>
    </citation>
    <scope>NUCLEOTIDE SEQUENCE</scope>
    <source>
        <strain evidence="1">AN17-2</strain>
    </source>
</reference>